<sequence length="168" mass="19414">MRVTTAFNRILQLPGASVHTVAFTDEGIVIGLRRRRRRLLCRCGARTAARYDSSRRRWRHLDFGACRVWLGADIHRIDCRACGRVRTEQVPWARPNARHTNDFENIVGWLAQRMDKTSISRLLRCSWEAVDAIVTRVVAHHIDDSRLDHLYRIGVEVSGTTRAWSSPR</sequence>
<organism evidence="3 4">
    <name type="scientific">Asanoa siamensis</name>
    <dbReference type="NCBI Taxonomy" id="926357"/>
    <lineage>
        <taxon>Bacteria</taxon>
        <taxon>Bacillati</taxon>
        <taxon>Actinomycetota</taxon>
        <taxon>Actinomycetes</taxon>
        <taxon>Micromonosporales</taxon>
        <taxon>Micromonosporaceae</taxon>
        <taxon>Asanoa</taxon>
    </lineage>
</organism>
<evidence type="ECO:0000313" key="3">
    <source>
        <dbReference type="EMBL" id="GIF75998.1"/>
    </source>
</evidence>
<dbReference type="InterPro" id="IPR029261">
    <property type="entry name" value="Transposase_Znf"/>
</dbReference>
<dbReference type="PANTHER" id="PTHR33498:SF1">
    <property type="entry name" value="TRANSPOSASE FOR INSERTION SEQUENCE ELEMENT IS1557"/>
    <property type="match status" value="1"/>
</dbReference>
<dbReference type="Pfam" id="PF13542">
    <property type="entry name" value="HTH_Tnp_ISL3"/>
    <property type="match status" value="1"/>
</dbReference>
<comment type="caution">
    <text evidence="3">The sequence shown here is derived from an EMBL/GenBank/DDBJ whole genome shotgun (WGS) entry which is preliminary data.</text>
</comment>
<evidence type="ECO:0008006" key="5">
    <source>
        <dbReference type="Google" id="ProtNLM"/>
    </source>
</evidence>
<protein>
    <recommendedName>
        <fullName evidence="5">Transposase</fullName>
    </recommendedName>
</protein>
<evidence type="ECO:0000259" key="2">
    <source>
        <dbReference type="Pfam" id="PF14690"/>
    </source>
</evidence>
<feature type="domain" description="Transposase IS204/IS1001/IS1096/IS1165 zinc-finger" evidence="2">
    <location>
        <begin position="42"/>
        <end position="82"/>
    </location>
</feature>
<reference evidence="3 4" key="1">
    <citation type="submission" date="2021-01" db="EMBL/GenBank/DDBJ databases">
        <title>Whole genome shotgun sequence of Asanoa siamensis NBRC 107932.</title>
        <authorList>
            <person name="Komaki H."/>
            <person name="Tamura T."/>
        </authorList>
    </citation>
    <scope>NUCLEOTIDE SEQUENCE [LARGE SCALE GENOMIC DNA]</scope>
    <source>
        <strain evidence="3 4">NBRC 107932</strain>
    </source>
</reference>
<dbReference type="InterPro" id="IPR032877">
    <property type="entry name" value="Transposase_HTH"/>
</dbReference>
<proteinExistence type="predicted"/>
<keyword evidence="4" id="KW-1185">Reference proteome</keyword>
<gene>
    <name evidence="3" type="ORF">Asi02nite_55160</name>
</gene>
<dbReference type="InterPro" id="IPR047951">
    <property type="entry name" value="Transpos_ISL3"/>
</dbReference>
<dbReference type="PANTHER" id="PTHR33498">
    <property type="entry name" value="TRANSPOSASE FOR INSERTION SEQUENCE ELEMENT IS1557"/>
    <property type="match status" value="1"/>
</dbReference>
<dbReference type="RefSeq" id="WP_203716828.1">
    <property type="nucleotide sequence ID" value="NZ_BONE01000051.1"/>
</dbReference>
<evidence type="ECO:0000259" key="1">
    <source>
        <dbReference type="Pfam" id="PF13542"/>
    </source>
</evidence>
<dbReference type="EMBL" id="BONE01000051">
    <property type="protein sequence ID" value="GIF75998.1"/>
    <property type="molecule type" value="Genomic_DNA"/>
</dbReference>
<dbReference type="Pfam" id="PF14690">
    <property type="entry name" value="Zn_ribbon_ISL3"/>
    <property type="match status" value="1"/>
</dbReference>
<feature type="domain" description="Transposase IS204/IS1001/IS1096/IS1165 helix-turn-helix" evidence="1">
    <location>
        <begin position="88"/>
        <end position="138"/>
    </location>
</feature>
<accession>A0ABQ4CYC2</accession>
<name>A0ABQ4CYC2_9ACTN</name>
<evidence type="ECO:0000313" key="4">
    <source>
        <dbReference type="Proteomes" id="UP000604117"/>
    </source>
</evidence>
<dbReference type="Proteomes" id="UP000604117">
    <property type="component" value="Unassembled WGS sequence"/>
</dbReference>